<keyword evidence="7 9" id="KW-0472">Membrane</keyword>
<organism evidence="11 12">
    <name type="scientific">Parasphingorhabdus flavimaris</name>
    <dbReference type="NCBI Taxonomy" id="266812"/>
    <lineage>
        <taxon>Bacteria</taxon>
        <taxon>Pseudomonadati</taxon>
        <taxon>Pseudomonadota</taxon>
        <taxon>Alphaproteobacteria</taxon>
        <taxon>Sphingomonadales</taxon>
        <taxon>Sphingomonadaceae</taxon>
        <taxon>Parasphingorhabdus</taxon>
    </lineage>
</organism>
<keyword evidence="9" id="KW-0375">Hydrogen ion transport</keyword>
<evidence type="ECO:0000256" key="8">
    <source>
        <dbReference type="ARBA" id="ARBA00023310"/>
    </source>
</evidence>
<evidence type="ECO:0000256" key="2">
    <source>
        <dbReference type="ARBA" id="ARBA00006704"/>
    </source>
</evidence>
<sequence>MDLASAQVIGAGIAAIGIGVAASGVGNVFASFLEGALRNPSAADGQQGRLFIGFAAAELLGLIAFAVAMMILYAPPEAAPVEVVAAAVEAPAVDTPVAEEAPAVAE</sequence>
<comment type="subcellular location">
    <subcellularLocation>
        <location evidence="9">Cell membrane</location>
        <topology evidence="9">Multi-pass membrane protein</topology>
    </subcellularLocation>
    <subcellularLocation>
        <location evidence="1">Membrane</location>
        <topology evidence="1">Multi-pass membrane protein</topology>
    </subcellularLocation>
</comment>
<comment type="function">
    <text evidence="9">F(1)F(0) ATP synthase produces ATP from ADP in the presence of a proton or sodium gradient. F-type ATPases consist of two structural domains, F(1) containing the extramembraneous catalytic core and F(0) containing the membrane proton channel, linked together by a central stalk and a peripheral stalk. During catalysis, ATP synthesis in the catalytic domain of F(1) is coupled via a rotary mechanism of the central stalk subunits to proton translocation.</text>
</comment>
<evidence type="ECO:0000256" key="6">
    <source>
        <dbReference type="ARBA" id="ARBA00023121"/>
    </source>
</evidence>
<dbReference type="Gene3D" id="1.20.20.10">
    <property type="entry name" value="F1F0 ATP synthase subunit C"/>
    <property type="match status" value="1"/>
</dbReference>
<dbReference type="Proteomes" id="UP000652427">
    <property type="component" value="Unassembled WGS sequence"/>
</dbReference>
<evidence type="ECO:0000256" key="5">
    <source>
        <dbReference type="ARBA" id="ARBA00022989"/>
    </source>
</evidence>
<keyword evidence="3 9" id="KW-0138">CF(0)</keyword>
<evidence type="ECO:0000256" key="7">
    <source>
        <dbReference type="ARBA" id="ARBA00023136"/>
    </source>
</evidence>
<feature type="site" description="Reversibly protonated during proton transport" evidence="9">
    <location>
        <position position="58"/>
    </location>
</feature>
<comment type="similarity">
    <text evidence="2 9">Belongs to the ATPase C chain family.</text>
</comment>
<proteinExistence type="inferred from homology"/>
<dbReference type="InterPro" id="IPR035921">
    <property type="entry name" value="F/V-ATP_Csub_sf"/>
</dbReference>
<evidence type="ECO:0000256" key="9">
    <source>
        <dbReference type="HAMAP-Rule" id="MF_01396"/>
    </source>
</evidence>
<evidence type="ECO:0000256" key="4">
    <source>
        <dbReference type="ARBA" id="ARBA00022692"/>
    </source>
</evidence>
<keyword evidence="8 9" id="KW-0066">ATP synthesis</keyword>
<accession>A0ABX2N174</accession>
<evidence type="ECO:0000256" key="3">
    <source>
        <dbReference type="ARBA" id="ARBA00022547"/>
    </source>
</evidence>
<reference evidence="11 12" key="1">
    <citation type="submission" date="2020-06" db="EMBL/GenBank/DDBJ databases">
        <authorList>
            <person name="Kim S.-J."/>
            <person name="Park S.-J."/>
        </authorList>
    </citation>
    <scope>NUCLEOTIDE SEQUENCE [LARGE SCALE GENOMIC DNA]</scope>
    <source>
        <strain evidence="11 12">SW-151</strain>
    </source>
</reference>
<name>A0ABX2N174_9SPHN</name>
<evidence type="ECO:0000313" key="11">
    <source>
        <dbReference type="EMBL" id="NVD27451.1"/>
    </source>
</evidence>
<dbReference type="EMBL" id="JABWMH010000002">
    <property type="protein sequence ID" value="NVD27451.1"/>
    <property type="molecule type" value="Genomic_DNA"/>
</dbReference>
<comment type="caution">
    <text evidence="11">The sequence shown here is derived from an EMBL/GenBank/DDBJ whole genome shotgun (WGS) entry which is preliminary data.</text>
</comment>
<dbReference type="PRINTS" id="PR00124">
    <property type="entry name" value="ATPASEC"/>
</dbReference>
<dbReference type="HAMAP" id="MF_01396">
    <property type="entry name" value="ATP_synth_c_bact"/>
    <property type="match status" value="1"/>
</dbReference>
<keyword evidence="5 9" id="KW-1133">Transmembrane helix</keyword>
<dbReference type="InterPro" id="IPR038662">
    <property type="entry name" value="ATP_synth_F0_csu_sf"/>
</dbReference>
<feature type="transmembrane region" description="Helical" evidence="9">
    <location>
        <begin position="50"/>
        <end position="74"/>
    </location>
</feature>
<keyword evidence="6 9" id="KW-0446">Lipid-binding</keyword>
<keyword evidence="9" id="KW-1003">Cell membrane</keyword>
<keyword evidence="9" id="KW-0406">Ion transport</keyword>
<evidence type="ECO:0000256" key="1">
    <source>
        <dbReference type="ARBA" id="ARBA00004141"/>
    </source>
</evidence>
<keyword evidence="4 9" id="KW-0812">Transmembrane</keyword>
<protein>
    <recommendedName>
        <fullName evidence="9">ATP synthase subunit c</fullName>
    </recommendedName>
    <alternativeName>
        <fullName evidence="9">ATP synthase F(0) sector subunit c</fullName>
    </alternativeName>
    <alternativeName>
        <fullName evidence="9">F-type ATPase subunit c</fullName>
        <shortName evidence="9">F-ATPase subunit c</shortName>
    </alternativeName>
    <alternativeName>
        <fullName evidence="9">Lipid-binding protein</fullName>
    </alternativeName>
</protein>
<dbReference type="SUPFAM" id="SSF81333">
    <property type="entry name" value="F1F0 ATP synthase subunit C"/>
    <property type="match status" value="1"/>
</dbReference>
<keyword evidence="9" id="KW-0813">Transport</keyword>
<evidence type="ECO:0000313" key="12">
    <source>
        <dbReference type="Proteomes" id="UP000652427"/>
    </source>
</evidence>
<dbReference type="InterPro" id="IPR000454">
    <property type="entry name" value="ATP_synth_F0_csu"/>
</dbReference>
<evidence type="ECO:0000259" key="10">
    <source>
        <dbReference type="Pfam" id="PF00137"/>
    </source>
</evidence>
<dbReference type="NCBIfam" id="NF005733">
    <property type="entry name" value="PRK07558.1"/>
    <property type="match status" value="1"/>
</dbReference>
<dbReference type="Pfam" id="PF00137">
    <property type="entry name" value="ATP-synt_C"/>
    <property type="match status" value="1"/>
</dbReference>
<feature type="transmembrane region" description="Helical" evidence="9">
    <location>
        <begin position="6"/>
        <end position="29"/>
    </location>
</feature>
<gene>
    <name evidence="9" type="primary">atpE</name>
    <name evidence="11" type="ORF">HUO14_05980</name>
</gene>
<comment type="function">
    <text evidence="9">Key component of the F(0) channel; it plays a direct role in translocation across the membrane. A homomeric c-ring of between 10-14 subunits forms the central stalk rotor element with the F(1) delta and epsilon subunits.</text>
</comment>
<keyword evidence="12" id="KW-1185">Reference proteome</keyword>
<dbReference type="InterPro" id="IPR002379">
    <property type="entry name" value="ATPase_proteolipid_c-like_dom"/>
</dbReference>
<feature type="domain" description="V-ATPase proteolipid subunit C-like" evidence="10">
    <location>
        <begin position="9"/>
        <end position="71"/>
    </location>
</feature>